<dbReference type="AlphaFoldDB" id="A0A4V1X6L4"/>
<name>A0A4V1X6L4_9PLEO</name>
<feature type="compositionally biased region" description="Low complexity" evidence="1">
    <location>
        <begin position="51"/>
        <end position="87"/>
    </location>
</feature>
<evidence type="ECO:0000256" key="1">
    <source>
        <dbReference type="SAM" id="MobiDB-lite"/>
    </source>
</evidence>
<gene>
    <name evidence="2" type="ORF">AA0113_g5136</name>
</gene>
<sequence length="193" mass="20142">MKPEALDALTTQTMRPKALDAVAAQKEGERSSDTRSPARQQTQVTEEPDTASKTFESSASASASDGSVATTDGSTEDTPTTPIPTATTIVSEVAQSVKSAVDTAIAWAETKVESLSAEHDSTGPYTSPATCMPSDLDAIASGILPAMPIARQYDGGVDDEKKEAKSTEKSTKTGDGESEKNGEKQDDEAEPKL</sequence>
<keyword evidence="3" id="KW-1185">Reference proteome</keyword>
<organism evidence="2 3">
    <name type="scientific">Alternaria arborescens</name>
    <dbReference type="NCBI Taxonomy" id="156630"/>
    <lineage>
        <taxon>Eukaryota</taxon>
        <taxon>Fungi</taxon>
        <taxon>Dikarya</taxon>
        <taxon>Ascomycota</taxon>
        <taxon>Pezizomycotina</taxon>
        <taxon>Dothideomycetes</taxon>
        <taxon>Pleosporomycetidae</taxon>
        <taxon>Pleosporales</taxon>
        <taxon>Pleosporineae</taxon>
        <taxon>Pleosporaceae</taxon>
        <taxon>Alternaria</taxon>
        <taxon>Alternaria sect. Alternaria</taxon>
    </lineage>
</organism>
<proteinExistence type="predicted"/>
<dbReference type="EMBL" id="PEJP01000017">
    <property type="protein sequence ID" value="RYO66898.1"/>
    <property type="molecule type" value="Genomic_DNA"/>
</dbReference>
<dbReference type="OrthoDB" id="3797550at2759"/>
<feature type="compositionally biased region" description="Basic and acidic residues" evidence="1">
    <location>
        <begin position="158"/>
        <end position="193"/>
    </location>
</feature>
<protein>
    <submittedName>
        <fullName evidence="2">Uncharacterized protein</fullName>
    </submittedName>
</protein>
<feature type="compositionally biased region" description="Polar residues" evidence="1">
    <location>
        <begin position="34"/>
        <end position="45"/>
    </location>
</feature>
<accession>A0A4V1X6L4</accession>
<comment type="caution">
    <text evidence="2">The sequence shown here is derived from an EMBL/GenBank/DDBJ whole genome shotgun (WGS) entry which is preliminary data.</text>
</comment>
<feature type="region of interest" description="Disordered" evidence="1">
    <location>
        <begin position="1"/>
        <end position="87"/>
    </location>
</feature>
<evidence type="ECO:0000313" key="2">
    <source>
        <dbReference type="EMBL" id="RYO66898.1"/>
    </source>
</evidence>
<reference evidence="3" key="1">
    <citation type="journal article" date="2019" name="bioRxiv">
        <title>Genomics, evolutionary history and diagnostics of the Alternaria alternata species group including apple and Asian pear pathotypes.</title>
        <authorList>
            <person name="Armitage A.D."/>
            <person name="Cockerton H.M."/>
            <person name="Sreenivasaprasad S."/>
            <person name="Woodhall J.W."/>
            <person name="Lane C.R."/>
            <person name="Harrison R.J."/>
            <person name="Clarkson J.P."/>
        </authorList>
    </citation>
    <scope>NUCLEOTIDE SEQUENCE [LARGE SCALE GENOMIC DNA]</scope>
    <source>
        <strain evidence="3">RGR 97.0016</strain>
    </source>
</reference>
<evidence type="ECO:0000313" key="3">
    <source>
        <dbReference type="Proteomes" id="UP000293823"/>
    </source>
</evidence>
<feature type="region of interest" description="Disordered" evidence="1">
    <location>
        <begin position="151"/>
        <end position="193"/>
    </location>
</feature>
<dbReference type="Proteomes" id="UP000293823">
    <property type="component" value="Unassembled WGS sequence"/>
</dbReference>